<evidence type="ECO:0000313" key="1">
    <source>
        <dbReference type="EMBL" id="DAF59240.1"/>
    </source>
</evidence>
<accession>A0A8S5T7Z3</accession>
<sequence length="157" mass="18143">MELPKKKLEDLISAADKIIEANNQTQEDLFGQVKNPNAISEILDIPLQDPKRSYTLYYQNIQKFLGDFLPKDNDISKTIRELICILLAHKELSGITYGTREADSRMATTTDMENLIDVLSEWSETPTDYFKLANILLKKNKELGYIPEEREIKDYLK</sequence>
<protein>
    <submittedName>
        <fullName evidence="1">Uncharacterized protein</fullName>
    </submittedName>
</protein>
<reference evidence="1" key="1">
    <citation type="journal article" date="2021" name="Proc. Natl. Acad. Sci. U.S.A.">
        <title>A Catalog of Tens of Thousands of Viruses from Human Metagenomes Reveals Hidden Associations with Chronic Diseases.</title>
        <authorList>
            <person name="Tisza M.J."/>
            <person name="Buck C.B."/>
        </authorList>
    </citation>
    <scope>NUCLEOTIDE SEQUENCE</scope>
    <source>
        <strain evidence="1">Ct3fB6</strain>
    </source>
</reference>
<organism evidence="1">
    <name type="scientific">Siphoviridae sp. ct3fB6</name>
    <dbReference type="NCBI Taxonomy" id="2827770"/>
    <lineage>
        <taxon>Viruses</taxon>
        <taxon>Duplodnaviria</taxon>
        <taxon>Heunggongvirae</taxon>
        <taxon>Uroviricota</taxon>
        <taxon>Caudoviricetes</taxon>
    </lineage>
</organism>
<dbReference type="EMBL" id="BK032766">
    <property type="protein sequence ID" value="DAF59240.1"/>
    <property type="molecule type" value="Genomic_DNA"/>
</dbReference>
<proteinExistence type="predicted"/>
<name>A0A8S5T7Z3_9CAUD</name>